<sequence>MRTPRATLYGHNKTRDGSIYWEPHVEGNPIPVEGAYYDTIDEALDMYTKYAEMAGFKNKKGGQRLIKSGVVQHKYNYCNKEGVPKCINVDTLDPEYSDKQKRNTTTHVTGCKARIRLVRNTVNERYKLEKFQPKHNHMLIPKEYKHFTKKQRKINKSKKMFVVKAATNKIGATRAHNLLCSMKGGYEYVHGTTDDFKNHQKDVNVFIGESDAQMLINKMENRKMYVPNFTFKYRVENSELVAMFWADEVAKCNHKEFGEIVSFDATFNSNKYNMKFVPFIGIDNHGKCVTLGSGMLLHEDTKSYMWLLNAFMIAFSHEPIMIVIDQDGAMKRAIEAVFKKAKYRLCMWHIMQKIPSNIFFNITVKPESYVIEI</sequence>
<dbReference type="AlphaFoldDB" id="A0A699IAU3"/>
<organism evidence="2">
    <name type="scientific">Tanacetum cinerariifolium</name>
    <name type="common">Dalmatian daisy</name>
    <name type="synonym">Chrysanthemum cinerariifolium</name>
    <dbReference type="NCBI Taxonomy" id="118510"/>
    <lineage>
        <taxon>Eukaryota</taxon>
        <taxon>Viridiplantae</taxon>
        <taxon>Streptophyta</taxon>
        <taxon>Embryophyta</taxon>
        <taxon>Tracheophyta</taxon>
        <taxon>Spermatophyta</taxon>
        <taxon>Magnoliopsida</taxon>
        <taxon>eudicotyledons</taxon>
        <taxon>Gunneridae</taxon>
        <taxon>Pentapetalae</taxon>
        <taxon>asterids</taxon>
        <taxon>campanulids</taxon>
        <taxon>Asterales</taxon>
        <taxon>Asteraceae</taxon>
        <taxon>Asteroideae</taxon>
        <taxon>Anthemideae</taxon>
        <taxon>Anthemidinae</taxon>
        <taxon>Tanacetum</taxon>
    </lineage>
</organism>
<name>A0A699IAU3_TANCI</name>
<dbReference type="PANTHER" id="PTHR47718">
    <property type="entry name" value="OS01G0519700 PROTEIN"/>
    <property type="match status" value="1"/>
</dbReference>
<dbReference type="Pfam" id="PF03101">
    <property type="entry name" value="FAR1"/>
    <property type="match status" value="1"/>
</dbReference>
<protein>
    <recommendedName>
        <fullName evidence="1">WRKY domain-containing protein</fullName>
    </recommendedName>
</protein>
<gene>
    <name evidence="2" type="ORF">Tci_501021</name>
</gene>
<dbReference type="EMBL" id="BKCJ010261655">
    <property type="protein sequence ID" value="GEZ29048.1"/>
    <property type="molecule type" value="Genomic_DNA"/>
</dbReference>
<evidence type="ECO:0000313" key="2">
    <source>
        <dbReference type="EMBL" id="GEZ29048.1"/>
    </source>
</evidence>
<comment type="caution">
    <text evidence="2">The sequence shown here is derived from an EMBL/GenBank/DDBJ whole genome shotgun (WGS) entry which is preliminary data.</text>
</comment>
<dbReference type="InterPro" id="IPR018289">
    <property type="entry name" value="MULE_transposase_dom"/>
</dbReference>
<dbReference type="GO" id="GO:0043565">
    <property type="term" value="F:sequence-specific DNA binding"/>
    <property type="evidence" value="ECO:0007669"/>
    <property type="project" value="InterPro"/>
</dbReference>
<dbReference type="InterPro" id="IPR004330">
    <property type="entry name" value="FAR1_DNA_bnd_dom"/>
</dbReference>
<dbReference type="GO" id="GO:0003700">
    <property type="term" value="F:DNA-binding transcription factor activity"/>
    <property type="evidence" value="ECO:0007669"/>
    <property type="project" value="InterPro"/>
</dbReference>
<dbReference type="PANTHER" id="PTHR47718:SF12">
    <property type="entry name" value="PROTEIN FAR1-RELATED SEQUENCE"/>
    <property type="match status" value="1"/>
</dbReference>
<feature type="domain" description="WRKY" evidence="1">
    <location>
        <begin position="55"/>
        <end position="140"/>
    </location>
</feature>
<dbReference type="Pfam" id="PF10551">
    <property type="entry name" value="MULE"/>
    <property type="match status" value="1"/>
</dbReference>
<reference evidence="2" key="1">
    <citation type="journal article" date="2019" name="Sci. Rep.">
        <title>Draft genome of Tanacetum cinerariifolium, the natural source of mosquito coil.</title>
        <authorList>
            <person name="Yamashiro T."/>
            <person name="Shiraishi A."/>
            <person name="Satake H."/>
            <person name="Nakayama K."/>
        </authorList>
    </citation>
    <scope>NUCLEOTIDE SEQUENCE</scope>
</reference>
<accession>A0A699IAU3</accession>
<dbReference type="InterPro" id="IPR003657">
    <property type="entry name" value="WRKY_dom"/>
</dbReference>
<dbReference type="PROSITE" id="PS50811">
    <property type="entry name" value="WRKY"/>
    <property type="match status" value="1"/>
</dbReference>
<evidence type="ECO:0000259" key="1">
    <source>
        <dbReference type="PROSITE" id="PS50811"/>
    </source>
</evidence>
<proteinExistence type="predicted"/>